<dbReference type="AlphaFoldDB" id="A0A8J5TI67"/>
<protein>
    <submittedName>
        <fullName evidence="4">WSC domain-containing protein 1-like 7</fullName>
    </submittedName>
</protein>
<dbReference type="OrthoDB" id="6355878at2759"/>
<evidence type="ECO:0000259" key="3">
    <source>
        <dbReference type="Pfam" id="PF00685"/>
    </source>
</evidence>
<gene>
    <name evidence="4" type="primary">Wscd1-L7</name>
    <name evidence="4" type="ORF">Hamer_G020777</name>
</gene>
<feature type="compositionally biased region" description="Polar residues" evidence="1">
    <location>
        <begin position="155"/>
        <end position="166"/>
    </location>
</feature>
<accession>A0A8J5TI67</accession>
<feature type="compositionally biased region" description="Polar residues" evidence="1">
    <location>
        <begin position="92"/>
        <end position="109"/>
    </location>
</feature>
<reference evidence="4" key="1">
    <citation type="journal article" date="2021" name="Sci. Adv.">
        <title>The American lobster genome reveals insights on longevity, neural, and immune adaptations.</title>
        <authorList>
            <person name="Polinski J.M."/>
            <person name="Zimin A.V."/>
            <person name="Clark K.F."/>
            <person name="Kohn A.B."/>
            <person name="Sadowski N."/>
            <person name="Timp W."/>
            <person name="Ptitsyn A."/>
            <person name="Khanna P."/>
            <person name="Romanova D.Y."/>
            <person name="Williams P."/>
            <person name="Greenwood S.J."/>
            <person name="Moroz L.L."/>
            <person name="Walt D.R."/>
            <person name="Bodnar A.G."/>
        </authorList>
    </citation>
    <scope>NUCLEOTIDE SEQUENCE</scope>
    <source>
        <strain evidence="4">GMGI-L3</strain>
    </source>
</reference>
<organism evidence="4 5">
    <name type="scientific">Homarus americanus</name>
    <name type="common">American lobster</name>
    <dbReference type="NCBI Taxonomy" id="6706"/>
    <lineage>
        <taxon>Eukaryota</taxon>
        <taxon>Metazoa</taxon>
        <taxon>Ecdysozoa</taxon>
        <taxon>Arthropoda</taxon>
        <taxon>Crustacea</taxon>
        <taxon>Multicrustacea</taxon>
        <taxon>Malacostraca</taxon>
        <taxon>Eumalacostraca</taxon>
        <taxon>Eucarida</taxon>
        <taxon>Decapoda</taxon>
        <taxon>Pleocyemata</taxon>
        <taxon>Astacidea</taxon>
        <taxon>Nephropoidea</taxon>
        <taxon>Nephropidae</taxon>
        <taxon>Homarus</taxon>
    </lineage>
</organism>
<feature type="compositionally biased region" description="Basic and acidic residues" evidence="1">
    <location>
        <begin position="145"/>
        <end position="154"/>
    </location>
</feature>
<feature type="region of interest" description="Disordered" evidence="1">
    <location>
        <begin position="77"/>
        <end position="166"/>
    </location>
</feature>
<proteinExistence type="predicted"/>
<dbReference type="Proteomes" id="UP000747542">
    <property type="component" value="Unassembled WGS sequence"/>
</dbReference>
<sequence>MMVVWERVVRGRVAVFMMMTVVVLYWCHTLTPSTTYDVNTLPHHYESPVHASNSTSDVHTGPAHAYKRLFHSNTRHTQVENPDANPHPSPAQVENNVTHGNKIPSTSHSIPRGQTLRNSHTRYNSNNSQNTGAATKVNNNALHKNNSDDSETKASENSVDAVTVTGDSGDNKTNITKAKIKTKVTGTRSWTNDGNNITKTRRKTGEVASIRKTMTRAGALKYKNNNFSSSVSTSSLGVMVNTSRPIRQLWPLDSRCSGVKVRFGVGLRRVWLLSFPRSGNTWTRYLMEAATGFFTSAVYNDKTLISLGFLGEAEDHLAGTTILQKTHSENHITQDTDPVILLVRNPLRSLVSLWSWRVLDGTPSQYNGSAPLEAYRGTDFHTFTWYHSSLWSETVTSALARFPTLLILYYEHLQQDPIREVRRVLDFLHLPPDEERLTCLTRHLQGPFLGAKKVDDPFTQFEKKIIQTAIKSASRALQEKGRPPLPDYFKT</sequence>
<dbReference type="PANTHER" id="PTHR45964">
    <property type="entry name" value="WSCD FAMILY MEMBER CG9164"/>
    <property type="match status" value="1"/>
</dbReference>
<feature type="compositionally biased region" description="Polar residues" evidence="1">
    <location>
        <begin position="115"/>
        <end position="144"/>
    </location>
</feature>
<keyword evidence="2" id="KW-0472">Membrane</keyword>
<evidence type="ECO:0000313" key="5">
    <source>
        <dbReference type="Proteomes" id="UP000747542"/>
    </source>
</evidence>
<dbReference type="InterPro" id="IPR051589">
    <property type="entry name" value="Sialate-O-sulfotransferase"/>
</dbReference>
<evidence type="ECO:0000256" key="2">
    <source>
        <dbReference type="SAM" id="Phobius"/>
    </source>
</evidence>
<dbReference type="Pfam" id="PF00685">
    <property type="entry name" value="Sulfotransfer_1"/>
    <property type="match status" value="1"/>
</dbReference>
<keyword evidence="2" id="KW-0812">Transmembrane</keyword>
<dbReference type="EMBL" id="JAHLQT010004696">
    <property type="protein sequence ID" value="KAG7175709.1"/>
    <property type="molecule type" value="Genomic_DNA"/>
</dbReference>
<dbReference type="InterPro" id="IPR000863">
    <property type="entry name" value="Sulfotransferase_dom"/>
</dbReference>
<comment type="caution">
    <text evidence="4">The sequence shown here is derived from an EMBL/GenBank/DDBJ whole genome shotgun (WGS) entry which is preliminary data.</text>
</comment>
<evidence type="ECO:0000256" key="1">
    <source>
        <dbReference type="SAM" id="MobiDB-lite"/>
    </source>
</evidence>
<name>A0A8J5TI67_HOMAM</name>
<feature type="domain" description="Sulfotransferase" evidence="3">
    <location>
        <begin position="268"/>
        <end position="444"/>
    </location>
</feature>
<keyword evidence="2" id="KW-1133">Transmembrane helix</keyword>
<dbReference type="PANTHER" id="PTHR45964:SF5">
    <property type="entry name" value="WSCD FAMILY MEMBER CG9164"/>
    <property type="match status" value="1"/>
</dbReference>
<dbReference type="GO" id="GO:0008146">
    <property type="term" value="F:sulfotransferase activity"/>
    <property type="evidence" value="ECO:0007669"/>
    <property type="project" value="InterPro"/>
</dbReference>
<evidence type="ECO:0000313" key="4">
    <source>
        <dbReference type="EMBL" id="KAG7175709.1"/>
    </source>
</evidence>
<feature type="transmembrane region" description="Helical" evidence="2">
    <location>
        <begin position="12"/>
        <end position="31"/>
    </location>
</feature>
<keyword evidence="5" id="KW-1185">Reference proteome</keyword>